<name>A0AAE3QYL8_9BACT</name>
<dbReference type="RefSeq" id="WP_313989134.1">
    <property type="nucleotide sequence ID" value="NZ_JASJOS010000025.1"/>
</dbReference>
<evidence type="ECO:0000313" key="2">
    <source>
        <dbReference type="Proteomes" id="UP001241110"/>
    </source>
</evidence>
<protein>
    <submittedName>
        <fullName evidence="1">Uncharacterized protein</fullName>
    </submittedName>
</protein>
<dbReference type="EMBL" id="JASJOS010000025">
    <property type="protein sequence ID" value="MDJ1485930.1"/>
    <property type="molecule type" value="Genomic_DNA"/>
</dbReference>
<gene>
    <name evidence="1" type="ORF">QNI16_35945</name>
</gene>
<proteinExistence type="predicted"/>
<comment type="caution">
    <text evidence="1">The sequence shown here is derived from an EMBL/GenBank/DDBJ whole genome shotgun (WGS) entry which is preliminary data.</text>
</comment>
<evidence type="ECO:0000313" key="1">
    <source>
        <dbReference type="EMBL" id="MDJ1485930.1"/>
    </source>
</evidence>
<dbReference type="AlphaFoldDB" id="A0AAE3QYL8"/>
<accession>A0AAE3QYL8</accession>
<sequence length="170" mass="19031">MKRILFYTLTVLFITWINGCKSSDPKPSDTMMLKMSIDGTEWEAKNFLVEIQPGSDLEDGHLWIDAYDNASTNPSKHLSLYVYDYRRTGTSTVDRSKNSRQENGSISLVDISRGTSVDYNGPITYTLTKVEGSNYEGTFSGMLCAYSCLTTVQPIEVQGSFQVHIGIQTQ</sequence>
<reference evidence="1" key="1">
    <citation type="submission" date="2023-05" db="EMBL/GenBank/DDBJ databases">
        <authorList>
            <person name="Zhang X."/>
        </authorList>
    </citation>
    <scope>NUCLEOTIDE SEQUENCE</scope>
    <source>
        <strain evidence="1">YF14B1</strain>
    </source>
</reference>
<dbReference type="Proteomes" id="UP001241110">
    <property type="component" value="Unassembled WGS sequence"/>
</dbReference>
<organism evidence="1 2">
    <name type="scientific">Xanthocytophaga flava</name>
    <dbReference type="NCBI Taxonomy" id="3048013"/>
    <lineage>
        <taxon>Bacteria</taxon>
        <taxon>Pseudomonadati</taxon>
        <taxon>Bacteroidota</taxon>
        <taxon>Cytophagia</taxon>
        <taxon>Cytophagales</taxon>
        <taxon>Rhodocytophagaceae</taxon>
        <taxon>Xanthocytophaga</taxon>
    </lineage>
</organism>